<evidence type="ECO:0000313" key="2">
    <source>
        <dbReference type="Proteomes" id="UP000478052"/>
    </source>
</evidence>
<gene>
    <name evidence="1" type="ORF">FWK35_00006830</name>
</gene>
<dbReference type="Proteomes" id="UP000478052">
    <property type="component" value="Unassembled WGS sequence"/>
</dbReference>
<protein>
    <submittedName>
        <fullName evidence="1">Uncharacterized protein</fullName>
    </submittedName>
</protein>
<proteinExistence type="predicted"/>
<comment type="caution">
    <text evidence="1">The sequence shown here is derived from an EMBL/GenBank/DDBJ whole genome shotgun (WGS) entry which is preliminary data.</text>
</comment>
<dbReference type="AlphaFoldDB" id="A0A6G0ZJF3"/>
<keyword evidence="2" id="KW-1185">Reference proteome</keyword>
<evidence type="ECO:0000313" key="1">
    <source>
        <dbReference type="EMBL" id="KAF0771333.1"/>
    </source>
</evidence>
<reference evidence="1 2" key="1">
    <citation type="submission" date="2019-08" db="EMBL/GenBank/DDBJ databases">
        <title>Whole genome of Aphis craccivora.</title>
        <authorList>
            <person name="Voronova N.V."/>
            <person name="Shulinski R.S."/>
            <person name="Bandarenka Y.V."/>
            <person name="Zhorov D.G."/>
            <person name="Warner D."/>
        </authorList>
    </citation>
    <scope>NUCLEOTIDE SEQUENCE [LARGE SCALE GENOMIC DNA]</scope>
    <source>
        <strain evidence="1">180601</strain>
        <tissue evidence="1">Whole Body</tissue>
    </source>
</reference>
<accession>A0A6G0ZJF3</accession>
<sequence length="149" mass="17493">MINVRIGLMVICSYHVVTTINQKYIDLISFKISKQSGNPLMITGYWTLNEKTRVGVQEMYVTVTFQRNFKPIGSRFYRAMLIRDIRLFKHDYTIAVISYICYMDNNSERSDECIDFTMIITNRNNAPISNFKGGFRKSEYPWCIIEVKS</sequence>
<organism evidence="1 2">
    <name type="scientific">Aphis craccivora</name>
    <name type="common">Cowpea aphid</name>
    <dbReference type="NCBI Taxonomy" id="307492"/>
    <lineage>
        <taxon>Eukaryota</taxon>
        <taxon>Metazoa</taxon>
        <taxon>Ecdysozoa</taxon>
        <taxon>Arthropoda</taxon>
        <taxon>Hexapoda</taxon>
        <taxon>Insecta</taxon>
        <taxon>Pterygota</taxon>
        <taxon>Neoptera</taxon>
        <taxon>Paraneoptera</taxon>
        <taxon>Hemiptera</taxon>
        <taxon>Sternorrhyncha</taxon>
        <taxon>Aphidomorpha</taxon>
        <taxon>Aphidoidea</taxon>
        <taxon>Aphididae</taxon>
        <taxon>Aphidini</taxon>
        <taxon>Aphis</taxon>
        <taxon>Aphis</taxon>
    </lineage>
</organism>
<name>A0A6G0ZJF3_APHCR</name>
<dbReference type="EMBL" id="VUJU01000310">
    <property type="protein sequence ID" value="KAF0771333.1"/>
    <property type="molecule type" value="Genomic_DNA"/>
</dbReference>